<keyword evidence="2" id="KW-1185">Reference proteome</keyword>
<accession>A0ACB1AYP8</accession>
<name>A0ACB1AYP8_MELEN</name>
<proteinExistence type="predicted"/>
<protein>
    <submittedName>
        <fullName evidence="1">Uncharacterized protein</fullName>
    </submittedName>
</protein>
<comment type="caution">
    <text evidence="1">The sequence shown here is derived from an EMBL/GenBank/DDBJ whole genome shotgun (WGS) entry which is preliminary data.</text>
</comment>
<gene>
    <name evidence="1" type="ORF">MENTE1834_LOCUS44005</name>
</gene>
<reference evidence="1" key="1">
    <citation type="submission" date="2023-11" db="EMBL/GenBank/DDBJ databases">
        <authorList>
            <person name="Poullet M."/>
        </authorList>
    </citation>
    <scope>NUCLEOTIDE SEQUENCE</scope>
    <source>
        <strain evidence="1">E1834</strain>
    </source>
</reference>
<sequence length="91" mass="10449">MFQSDLINLKFILLLFQKSKIMPRTSSNSTNRKRPTSEQSPGPPRRQLRIITSPTPPPVESLQEQQIQDLTNATLNTNPESQVDLRNFLKM</sequence>
<evidence type="ECO:0000313" key="2">
    <source>
        <dbReference type="Proteomes" id="UP001497535"/>
    </source>
</evidence>
<dbReference type="Proteomes" id="UP001497535">
    <property type="component" value="Unassembled WGS sequence"/>
</dbReference>
<evidence type="ECO:0000313" key="1">
    <source>
        <dbReference type="EMBL" id="CAK5108684.1"/>
    </source>
</evidence>
<dbReference type="EMBL" id="CAVMJV010000129">
    <property type="protein sequence ID" value="CAK5108684.1"/>
    <property type="molecule type" value="Genomic_DNA"/>
</dbReference>
<organism evidence="1 2">
    <name type="scientific">Meloidogyne enterolobii</name>
    <name type="common">Root-knot nematode worm</name>
    <name type="synonym">Meloidogyne mayaguensis</name>
    <dbReference type="NCBI Taxonomy" id="390850"/>
    <lineage>
        <taxon>Eukaryota</taxon>
        <taxon>Metazoa</taxon>
        <taxon>Ecdysozoa</taxon>
        <taxon>Nematoda</taxon>
        <taxon>Chromadorea</taxon>
        <taxon>Rhabditida</taxon>
        <taxon>Tylenchina</taxon>
        <taxon>Tylenchomorpha</taxon>
        <taxon>Tylenchoidea</taxon>
        <taxon>Meloidogynidae</taxon>
        <taxon>Meloidogyninae</taxon>
        <taxon>Meloidogyne</taxon>
    </lineage>
</organism>